<name>A0A2P5BQ56_PARAD</name>
<dbReference type="OrthoDB" id="10295623at2759"/>
<evidence type="ECO:0000313" key="1">
    <source>
        <dbReference type="EMBL" id="PON50951.1"/>
    </source>
</evidence>
<keyword evidence="2" id="KW-1185">Reference proteome</keyword>
<reference evidence="2" key="1">
    <citation type="submission" date="2016-06" db="EMBL/GenBank/DDBJ databases">
        <title>Parallel loss of symbiosis genes in relatives of nitrogen-fixing non-legume Parasponia.</title>
        <authorList>
            <person name="Van Velzen R."/>
            <person name="Holmer R."/>
            <person name="Bu F."/>
            <person name="Rutten L."/>
            <person name="Van Zeijl A."/>
            <person name="Liu W."/>
            <person name="Santuari L."/>
            <person name="Cao Q."/>
            <person name="Sharma T."/>
            <person name="Shen D."/>
            <person name="Roswanjaya Y."/>
            <person name="Wardhani T."/>
            <person name="Kalhor M.S."/>
            <person name="Jansen J."/>
            <person name="Van den Hoogen J."/>
            <person name="Gungor B."/>
            <person name="Hartog M."/>
            <person name="Hontelez J."/>
            <person name="Verver J."/>
            <person name="Yang W.-C."/>
            <person name="Schijlen E."/>
            <person name="Repin R."/>
            <person name="Schilthuizen M."/>
            <person name="Schranz E."/>
            <person name="Heidstra R."/>
            <person name="Miyata K."/>
            <person name="Fedorova E."/>
            <person name="Kohlen W."/>
            <person name="Bisseling T."/>
            <person name="Smit S."/>
            <person name="Geurts R."/>
        </authorList>
    </citation>
    <scope>NUCLEOTIDE SEQUENCE [LARGE SCALE GENOMIC DNA]</scope>
    <source>
        <strain evidence="2">cv. WU1-14</strain>
    </source>
</reference>
<accession>A0A2P5BQ56</accession>
<dbReference type="AlphaFoldDB" id="A0A2P5BQ56"/>
<dbReference type="Proteomes" id="UP000237105">
    <property type="component" value="Unassembled WGS sequence"/>
</dbReference>
<protein>
    <submittedName>
        <fullName evidence="1">Uncharacterized protein</fullName>
    </submittedName>
</protein>
<gene>
    <name evidence="1" type="ORF">PanWU01x14_219620</name>
</gene>
<evidence type="ECO:0000313" key="2">
    <source>
        <dbReference type="Proteomes" id="UP000237105"/>
    </source>
</evidence>
<sequence length="63" mass="7404">LRNRRTQVQKRPREEDIEPKYEIKPVIKLIFVEDATLGAVEKVNRLEIGATKNEIWMEDVSLP</sequence>
<organism evidence="1 2">
    <name type="scientific">Parasponia andersonii</name>
    <name type="common">Sponia andersonii</name>
    <dbReference type="NCBI Taxonomy" id="3476"/>
    <lineage>
        <taxon>Eukaryota</taxon>
        <taxon>Viridiplantae</taxon>
        <taxon>Streptophyta</taxon>
        <taxon>Embryophyta</taxon>
        <taxon>Tracheophyta</taxon>
        <taxon>Spermatophyta</taxon>
        <taxon>Magnoliopsida</taxon>
        <taxon>eudicotyledons</taxon>
        <taxon>Gunneridae</taxon>
        <taxon>Pentapetalae</taxon>
        <taxon>rosids</taxon>
        <taxon>fabids</taxon>
        <taxon>Rosales</taxon>
        <taxon>Cannabaceae</taxon>
        <taxon>Parasponia</taxon>
    </lineage>
</organism>
<dbReference type="EMBL" id="JXTB01000239">
    <property type="protein sequence ID" value="PON50951.1"/>
    <property type="molecule type" value="Genomic_DNA"/>
</dbReference>
<proteinExistence type="predicted"/>
<feature type="non-terminal residue" evidence="1">
    <location>
        <position position="1"/>
    </location>
</feature>
<comment type="caution">
    <text evidence="1">The sequence shown here is derived from an EMBL/GenBank/DDBJ whole genome shotgun (WGS) entry which is preliminary data.</text>
</comment>